<dbReference type="CDD" id="cd18297">
    <property type="entry name" value="BTB_POZ_ABTB2-like"/>
    <property type="match status" value="1"/>
</dbReference>
<reference evidence="6 7" key="1">
    <citation type="submission" date="2024-06" db="EMBL/GenBank/DDBJ databases">
        <title>A chromosome-level genome assembly of beet webworm, Loxostege sticticalis.</title>
        <authorList>
            <person name="Zhang Y."/>
        </authorList>
    </citation>
    <scope>NUCLEOTIDE SEQUENCE [LARGE SCALE GENOMIC DNA]</scope>
    <source>
        <strain evidence="6">AQ026</strain>
        <tissue evidence="6">Whole body</tissue>
    </source>
</reference>
<dbReference type="EMBL" id="JBEUOH010000008">
    <property type="protein sequence ID" value="KAL0884279.1"/>
    <property type="molecule type" value="Genomic_DNA"/>
</dbReference>
<dbReference type="InterPro" id="IPR036770">
    <property type="entry name" value="Ankyrin_rpt-contain_sf"/>
</dbReference>
<evidence type="ECO:0000256" key="3">
    <source>
        <dbReference type="PROSITE-ProRule" id="PRU00023"/>
    </source>
</evidence>
<dbReference type="SUPFAM" id="SSF48403">
    <property type="entry name" value="Ankyrin repeat"/>
    <property type="match status" value="1"/>
</dbReference>
<feature type="region of interest" description="Disordered" evidence="4">
    <location>
        <begin position="81"/>
        <end position="110"/>
    </location>
</feature>
<feature type="region of interest" description="Disordered" evidence="4">
    <location>
        <begin position="892"/>
        <end position="931"/>
    </location>
</feature>
<dbReference type="PROSITE" id="PS50297">
    <property type="entry name" value="ANK_REP_REGION"/>
    <property type="match status" value="2"/>
</dbReference>
<keyword evidence="2 3" id="KW-0040">ANK repeat</keyword>
<dbReference type="InterPro" id="IPR011333">
    <property type="entry name" value="SKP1/BTB/POZ_sf"/>
</dbReference>
<dbReference type="PROSITE" id="PS50088">
    <property type="entry name" value="ANK_REPEAT"/>
    <property type="match status" value="2"/>
</dbReference>
<evidence type="ECO:0000256" key="2">
    <source>
        <dbReference type="ARBA" id="ARBA00023043"/>
    </source>
</evidence>
<evidence type="ECO:0000259" key="5">
    <source>
        <dbReference type="PROSITE" id="PS50097"/>
    </source>
</evidence>
<dbReference type="Pfam" id="PF26281">
    <property type="entry name" value="Histone_ABTB"/>
    <property type="match status" value="1"/>
</dbReference>
<feature type="repeat" description="ANK" evidence="3">
    <location>
        <begin position="1225"/>
        <end position="1254"/>
    </location>
</feature>
<evidence type="ECO:0000313" key="7">
    <source>
        <dbReference type="Proteomes" id="UP001549920"/>
    </source>
</evidence>
<feature type="domain" description="BTB" evidence="5">
    <location>
        <begin position="1464"/>
        <end position="1527"/>
    </location>
</feature>
<feature type="compositionally biased region" description="Basic residues" evidence="4">
    <location>
        <begin position="574"/>
        <end position="588"/>
    </location>
</feature>
<dbReference type="PROSITE" id="PS50097">
    <property type="entry name" value="BTB"/>
    <property type="match status" value="1"/>
</dbReference>
<dbReference type="Pfam" id="PF00651">
    <property type="entry name" value="BTB"/>
    <property type="match status" value="1"/>
</dbReference>
<feature type="compositionally biased region" description="Polar residues" evidence="4">
    <location>
        <begin position="542"/>
        <end position="559"/>
    </location>
</feature>
<evidence type="ECO:0000256" key="4">
    <source>
        <dbReference type="SAM" id="MobiDB-lite"/>
    </source>
</evidence>
<dbReference type="Gene3D" id="3.30.710.10">
    <property type="entry name" value="Potassium Channel Kv1.1, Chain A"/>
    <property type="match status" value="1"/>
</dbReference>
<keyword evidence="7" id="KW-1185">Reference proteome</keyword>
<dbReference type="Proteomes" id="UP001549920">
    <property type="component" value="Unassembled WGS sequence"/>
</dbReference>
<dbReference type="InterPro" id="IPR002110">
    <property type="entry name" value="Ankyrin_rpt"/>
</dbReference>
<dbReference type="Gene3D" id="1.25.40.20">
    <property type="entry name" value="Ankyrin repeat-containing domain"/>
    <property type="match status" value="1"/>
</dbReference>
<feature type="region of interest" description="Disordered" evidence="4">
    <location>
        <begin position="541"/>
        <end position="652"/>
    </location>
</feature>
<dbReference type="InterPro" id="IPR000210">
    <property type="entry name" value="BTB/POZ_dom"/>
</dbReference>
<dbReference type="InterPro" id="IPR059008">
    <property type="entry name" value="ABTB2/3_histone"/>
</dbReference>
<dbReference type="Gene3D" id="1.10.20.10">
    <property type="entry name" value="Histone, subunit A"/>
    <property type="match status" value="1"/>
</dbReference>
<keyword evidence="1" id="KW-0677">Repeat</keyword>
<sequence length="1644" mass="175761">MLCPARCSCFLCRELQSCRAADARKPPNKMSDNFILKKAEAWEPMKFIRGAARLSVRHWQGREPLATSKNRIATHKSTSCEQLYPHPSEDEAGPFGMRRAPSTDRVKPQSEHKPLFKLLGNSRLKKINNSDASESKVRRSVLNFRKSDPPNSKNVHEKYIPLPQASSPVEHIYSEPKAWNSQGDDCCRPPVYKSFEKKKEDNHKGSVSDKKIYSNRPPCYEELAQRLSQEKNKKANLPLTEGGLANKITQNNNKVVIYFGDSIIRKHSEQKKEAAKHSEEVPQKEEAIYANRLLDETGNLGLSRGEVDKGGGTKMVSEVQVPEAIYAEVKSVDSKDTSELVTINDATYKKDVFETMSSDGFLIVEFEGNYERARQLVELIHGSGTDHHEATVLDEDEQCDWSFIQGWRKRPSSGCRPSEEGAWCGGAGGARALRVRVSSAAAAPAPAHARRLSPPPPAHRATTPPRPAETTAKPHHEETPVSPEAGGALVKAVGAVSQLTVASAPVRAAPAQSSCVLARPKHDHHHRPVENVAAVQNGVRECNSSSDENRSSGHASMSDSGGGGEAGRDEPRRTRQPPHNRTKHRPHNKLQSPWPGGGGLEDIRSAIKQLTLRSRDSSSTATSGASSAGGGSNNGATETGSAAEARRRRAPLVRQPSLDTVCTNVTSADEFVWVDSHNRLVELRCVPWTASEITRALQVGRCKDIAPKMAADAPPRLAYLLQRALVRVSREAQRLSQNFGFCSKHEVAGAFRVVLSTPLADACIKGCQRAATMYATSGSAARRLGSAARARTSLAPGRFQRWMLDVRVASFVHEYAAIYLCAGMETLLEEIALIAGSSARGGNITPAAVDHAVANCADLWGLLQPYSHLNAGRVASGALSLSRWESMSSLGSSGGSSSGARPEHRQLGLSHDSGITTNGSGGSGTSATSHGSSGAASVLLTTCAGSAAELRAVLRRVTPRLPPLAPSAEKALYYFMRCEQLEHNSGTSGGSCGASGLWGERGAGALPPLGEWVRVLRAHASLRPPPAVPDADDVMQAARLLLPHADCPPRPITIEEAIEPVWSRCARTSDELSRCALGLAQRALLSGRPELVGGVRALLPPAGLDAADAAGLTALMKAALAGDDQIVAMLLEAGADPNIECGGPSGAHCALPLSPRTPTAHAQQPAYIPPTAGWTALVFACAGAGAGGGAGGAGGGALECARRLLAAGARVDGAPARGDDVCTLTPLQVACGVGNLELVQLLLSHGADPFLSTQLNDALCYSAAAQYGCYSAVAVCCTHGRRACLRAAVRGGSRGAGAVLSLEEVLAEGAAPAPAPQPPRAPFTKQQQRALQDAMYCAAETDHLDITLELRALGVPWSLHAWTLSLAAAADAALDHVIDQLLQDFLQVCPSDDSHYSKQFIYECLPLLFNILRYSKKEGTVLLLADILCACYGWEGVPAVAEPPPQAPAPSRVDPSYVNNPSLADVTFRVEGRLFYGHKIVLVSESPRLRAMLAPARAGEAGAPPLVQINDIRYHIFEQVMKYLYSGGCSGLDIPESDVLEVLAAASFFQLLPLQRHCEARAAGTVDLHNLVSVYIHAKVYGATQLLEYCQGFLLQNMVALLTYDDSVKRLLFGKRLPGHNVLGALLTTLQKRIETRKTQAKSR</sequence>
<feature type="repeat" description="ANK" evidence="3">
    <location>
        <begin position="1110"/>
        <end position="1142"/>
    </location>
</feature>
<dbReference type="SMART" id="SM00248">
    <property type="entry name" value="ANK"/>
    <property type="match status" value="4"/>
</dbReference>
<evidence type="ECO:0000313" key="6">
    <source>
        <dbReference type="EMBL" id="KAL0884279.1"/>
    </source>
</evidence>
<comment type="caution">
    <text evidence="6">The sequence shown here is derived from an EMBL/GenBank/DDBJ whole genome shotgun (WGS) entry which is preliminary data.</text>
</comment>
<accession>A0ABR3I639</accession>
<dbReference type="CDD" id="cd18491">
    <property type="entry name" value="BACK_ABTB2_like"/>
    <property type="match status" value="1"/>
</dbReference>
<dbReference type="SUPFAM" id="SSF54695">
    <property type="entry name" value="POZ domain"/>
    <property type="match status" value="1"/>
</dbReference>
<gene>
    <name evidence="6" type="ORF">ABMA27_016267</name>
</gene>
<dbReference type="SMART" id="SM00225">
    <property type="entry name" value="BTB"/>
    <property type="match status" value="1"/>
</dbReference>
<evidence type="ECO:0000256" key="1">
    <source>
        <dbReference type="ARBA" id="ARBA00022737"/>
    </source>
</evidence>
<organism evidence="6 7">
    <name type="scientific">Loxostege sticticalis</name>
    <name type="common">Beet webworm moth</name>
    <dbReference type="NCBI Taxonomy" id="481309"/>
    <lineage>
        <taxon>Eukaryota</taxon>
        <taxon>Metazoa</taxon>
        <taxon>Ecdysozoa</taxon>
        <taxon>Arthropoda</taxon>
        <taxon>Hexapoda</taxon>
        <taxon>Insecta</taxon>
        <taxon>Pterygota</taxon>
        <taxon>Neoptera</taxon>
        <taxon>Endopterygota</taxon>
        <taxon>Lepidoptera</taxon>
        <taxon>Glossata</taxon>
        <taxon>Ditrysia</taxon>
        <taxon>Pyraloidea</taxon>
        <taxon>Crambidae</taxon>
        <taxon>Pyraustinae</taxon>
        <taxon>Loxostege</taxon>
    </lineage>
</organism>
<dbReference type="Pfam" id="PF00023">
    <property type="entry name" value="Ank"/>
    <property type="match status" value="2"/>
</dbReference>
<dbReference type="PANTHER" id="PTHR46071:SF2">
    <property type="entry name" value="ANKYRIN REPEAT AND BTB_POZ DOMAIN-CONTAINING PROTEIN 2-LIKE PROTEIN"/>
    <property type="match status" value="1"/>
</dbReference>
<dbReference type="InterPro" id="IPR052089">
    <property type="entry name" value="Ankyrin-BTB/POZ_domain"/>
</dbReference>
<dbReference type="PANTHER" id="PTHR46071">
    <property type="entry name" value="ANKYRIN REPEAT AND BTB/POZ DOMAIN-CONTAINING"/>
    <property type="match status" value="1"/>
</dbReference>
<feature type="region of interest" description="Disordered" evidence="4">
    <location>
        <begin position="439"/>
        <end position="483"/>
    </location>
</feature>
<feature type="compositionally biased region" description="Basic and acidic residues" evidence="4">
    <location>
        <begin position="101"/>
        <end position="110"/>
    </location>
</feature>
<name>A0ABR3I639_LOXSC</name>
<protein>
    <recommendedName>
        <fullName evidence="5">BTB domain-containing protein</fullName>
    </recommendedName>
</protein>
<feature type="compositionally biased region" description="Low complexity" evidence="4">
    <location>
        <begin position="459"/>
        <end position="471"/>
    </location>
</feature>
<dbReference type="SUPFAM" id="SSF47113">
    <property type="entry name" value="Histone-fold"/>
    <property type="match status" value="1"/>
</dbReference>
<dbReference type="InterPro" id="IPR009072">
    <property type="entry name" value="Histone-fold"/>
</dbReference>
<proteinExistence type="predicted"/>
<feature type="compositionally biased region" description="Low complexity" evidence="4">
    <location>
        <begin position="617"/>
        <end position="626"/>
    </location>
</feature>